<reference evidence="3" key="1">
    <citation type="submission" date="2021-03" db="EMBL/GenBank/DDBJ databases">
        <title>Microbacterium sp. nov., a novel actinobacterium isolated from cow dung.</title>
        <authorList>
            <person name="Zhang L."/>
        </authorList>
    </citation>
    <scope>NUCLEOTIDE SEQUENCE</scope>
    <source>
        <strain evidence="3">NEAU-LLB</strain>
    </source>
</reference>
<evidence type="ECO:0000256" key="1">
    <source>
        <dbReference type="SAM" id="MobiDB-lite"/>
    </source>
</evidence>
<keyword evidence="4" id="KW-1185">Reference proteome</keyword>
<dbReference type="AlphaFoldDB" id="A0A939QPN8"/>
<dbReference type="SUPFAM" id="SSF55961">
    <property type="entry name" value="Bet v1-like"/>
    <property type="match status" value="1"/>
</dbReference>
<organism evidence="3 4">
    <name type="scientific">Microbacterium stercoris</name>
    <dbReference type="NCBI Taxonomy" id="2820289"/>
    <lineage>
        <taxon>Bacteria</taxon>
        <taxon>Bacillati</taxon>
        <taxon>Actinomycetota</taxon>
        <taxon>Actinomycetes</taxon>
        <taxon>Micrococcales</taxon>
        <taxon>Microbacteriaceae</taxon>
        <taxon>Microbacterium</taxon>
    </lineage>
</organism>
<dbReference type="Gene3D" id="3.30.530.20">
    <property type="match status" value="1"/>
</dbReference>
<gene>
    <name evidence="2" type="ORF">J5V96_02995</name>
    <name evidence="3" type="ORF">J5V96_13240</name>
</gene>
<proteinExistence type="predicted"/>
<dbReference type="RefSeq" id="WP_208500146.1">
    <property type="nucleotide sequence ID" value="NZ_JAGFOA010000001.1"/>
</dbReference>
<feature type="region of interest" description="Disordered" evidence="1">
    <location>
        <begin position="146"/>
        <end position="165"/>
    </location>
</feature>
<evidence type="ECO:0008006" key="5">
    <source>
        <dbReference type="Google" id="ProtNLM"/>
    </source>
</evidence>
<sequence>MYSFRTIWRVAAPAETVRAELTRVAARESGGWWPGFRVVEPASLEPGSVVRVVVTAPFGYRLRVALEVTEATDRTVAARSTGDLEGAGRVEISSEGSGSAVRFTWEVAARRRWMRASGPVLRPVFALAHALVMRAGERGLRRAVASGVRKPANASGDPGDSSAAG</sequence>
<protein>
    <recommendedName>
        <fullName evidence="5">Polyketide cyclase / dehydrase and lipid transport</fullName>
    </recommendedName>
</protein>
<evidence type="ECO:0000313" key="2">
    <source>
        <dbReference type="EMBL" id="MBO3662473.1"/>
    </source>
</evidence>
<dbReference type="Proteomes" id="UP000680132">
    <property type="component" value="Unassembled WGS sequence"/>
</dbReference>
<name>A0A939QPN8_9MICO</name>
<dbReference type="EMBL" id="JAGFOA010000005">
    <property type="protein sequence ID" value="MBO3664465.1"/>
    <property type="molecule type" value="Genomic_DNA"/>
</dbReference>
<accession>A0A939QPN8</accession>
<evidence type="ECO:0000313" key="4">
    <source>
        <dbReference type="Proteomes" id="UP000680132"/>
    </source>
</evidence>
<dbReference type="EMBL" id="JAGFOA010000001">
    <property type="protein sequence ID" value="MBO3662473.1"/>
    <property type="molecule type" value="Genomic_DNA"/>
</dbReference>
<dbReference type="InterPro" id="IPR023393">
    <property type="entry name" value="START-like_dom_sf"/>
</dbReference>
<evidence type="ECO:0000313" key="3">
    <source>
        <dbReference type="EMBL" id="MBO3664465.1"/>
    </source>
</evidence>
<comment type="caution">
    <text evidence="3">The sequence shown here is derived from an EMBL/GenBank/DDBJ whole genome shotgun (WGS) entry which is preliminary data.</text>
</comment>